<keyword evidence="8" id="KW-1185">Reference proteome</keyword>
<feature type="domain" description="ABC transporter" evidence="6">
    <location>
        <begin position="313"/>
        <end position="556"/>
    </location>
</feature>
<dbReference type="InterPro" id="IPR013563">
    <property type="entry name" value="Oligopep_ABC_C"/>
</dbReference>
<keyword evidence="5 7" id="KW-0067">ATP-binding</keyword>
<dbReference type="Pfam" id="PF00005">
    <property type="entry name" value="ABC_tran"/>
    <property type="match status" value="2"/>
</dbReference>
<feature type="domain" description="ABC transporter" evidence="6">
    <location>
        <begin position="11"/>
        <end position="256"/>
    </location>
</feature>
<dbReference type="EMBL" id="JAXOJX010000024">
    <property type="protein sequence ID" value="MDZ5458007.1"/>
    <property type="molecule type" value="Genomic_DNA"/>
</dbReference>
<reference evidence="7 8" key="1">
    <citation type="submission" date="2023-11" db="EMBL/GenBank/DDBJ databases">
        <title>Draft genome of Azohydromonas lata strain H1 (DSM1123), a polyhydroxyalkanoate producer.</title>
        <authorList>
            <person name="Traversa D."/>
            <person name="D'Addabbo P."/>
            <person name="Pazzani C."/>
            <person name="Manzari C."/>
            <person name="Chiara M."/>
            <person name="Scrascia M."/>
        </authorList>
    </citation>
    <scope>NUCLEOTIDE SEQUENCE [LARGE SCALE GENOMIC DNA]</scope>
    <source>
        <strain evidence="7 8">H1</strain>
    </source>
</reference>
<evidence type="ECO:0000259" key="6">
    <source>
        <dbReference type="PROSITE" id="PS50893"/>
    </source>
</evidence>
<keyword evidence="3" id="KW-1003">Cell membrane</keyword>
<dbReference type="Pfam" id="PF08352">
    <property type="entry name" value="oligo_HPY"/>
    <property type="match status" value="2"/>
</dbReference>
<keyword evidence="4" id="KW-0547">Nucleotide-binding</keyword>
<dbReference type="SMART" id="SM00382">
    <property type="entry name" value="AAA"/>
    <property type="match status" value="2"/>
</dbReference>
<dbReference type="InterPro" id="IPR050319">
    <property type="entry name" value="ABC_transp_ATP-bind"/>
</dbReference>
<dbReference type="NCBIfam" id="NF008453">
    <property type="entry name" value="PRK11308.1"/>
    <property type="match status" value="2"/>
</dbReference>
<comment type="similarity">
    <text evidence="1">Belongs to the ABC transporter superfamily.</text>
</comment>
<dbReference type="Proteomes" id="UP001293718">
    <property type="component" value="Unassembled WGS sequence"/>
</dbReference>
<evidence type="ECO:0000256" key="3">
    <source>
        <dbReference type="ARBA" id="ARBA00022475"/>
    </source>
</evidence>
<gene>
    <name evidence="7" type="ORF">SM757_15620</name>
</gene>
<evidence type="ECO:0000256" key="2">
    <source>
        <dbReference type="ARBA" id="ARBA00022448"/>
    </source>
</evidence>
<dbReference type="CDD" id="cd03257">
    <property type="entry name" value="ABC_NikE_OppD_transporters"/>
    <property type="match status" value="2"/>
</dbReference>
<dbReference type="GO" id="GO:0005524">
    <property type="term" value="F:ATP binding"/>
    <property type="evidence" value="ECO:0007669"/>
    <property type="project" value="UniProtKB-KW"/>
</dbReference>
<dbReference type="InterPro" id="IPR003593">
    <property type="entry name" value="AAA+_ATPase"/>
</dbReference>
<organism evidence="7 8">
    <name type="scientific">Azohydromonas lata</name>
    <dbReference type="NCBI Taxonomy" id="45677"/>
    <lineage>
        <taxon>Bacteria</taxon>
        <taxon>Pseudomonadati</taxon>
        <taxon>Pseudomonadota</taxon>
        <taxon>Betaproteobacteria</taxon>
        <taxon>Burkholderiales</taxon>
        <taxon>Sphaerotilaceae</taxon>
        <taxon>Azohydromonas</taxon>
    </lineage>
</organism>
<evidence type="ECO:0000313" key="7">
    <source>
        <dbReference type="EMBL" id="MDZ5458007.1"/>
    </source>
</evidence>
<comment type="caution">
    <text evidence="7">The sequence shown here is derived from an EMBL/GenBank/DDBJ whole genome shotgun (WGS) entry which is preliminary data.</text>
</comment>
<sequence length="575" mass="62659">MSIVTTRAPVLGVEDLVVRYDSQALVHGIGFSVAAGECVALVGESGCGKSTTALAIAGLLPDNGRAEGRVTFEGRNLLTLAPRQRRMLQGSQIGMIFQEPLTSLNPVLRIAEQITEVLRQHTALDGHQARQRAAELLDRVHLPRAVQLLDEYPHQLSGGQRQRVMIAMAIACNPRLLIADEPTTALDVTTQAQILALLGELRRDLDMSLLLITHDLGVVAEQADRVLVMHDGHVLEQASTGQLFSHPAHPYSRGLLGASLRKDTPRHYRHERLAEIRTTPRAEGGHDFALSDTALRPGVALTAEPARNDAPLLAVRDLAKTFHRGGEPLAAVRGISFDLWRGETLGLVGQSGCGKSTLGKLVLRLLREDGGALSFAGQDITELSDKQLKPFRRQAQMVFQDPYGSLNPRHTVGEILDAVQRLHLDLDRTGRQRAAREMLDAVGLPADSLQRYPHEFSGGQRQRIGIARALVLRPSLIICDEPVSALDVSVQAQVLNLLVDLRQAYGLSYLFISHDLSVVRYIADRVIVMQAGRIAETGTSEQLWQAPQHPYTRSLIDAVPGRAAPSLSIPDVAVA</sequence>
<evidence type="ECO:0000256" key="5">
    <source>
        <dbReference type="ARBA" id="ARBA00022840"/>
    </source>
</evidence>
<dbReference type="NCBIfam" id="NF007739">
    <property type="entry name" value="PRK10419.1"/>
    <property type="match status" value="2"/>
</dbReference>
<keyword evidence="3" id="KW-0472">Membrane</keyword>
<dbReference type="InterPro" id="IPR003439">
    <property type="entry name" value="ABC_transporter-like_ATP-bd"/>
</dbReference>
<dbReference type="PANTHER" id="PTHR43776">
    <property type="entry name" value="TRANSPORT ATP-BINDING PROTEIN"/>
    <property type="match status" value="1"/>
</dbReference>
<dbReference type="InterPro" id="IPR017871">
    <property type="entry name" value="ABC_transporter-like_CS"/>
</dbReference>
<dbReference type="PROSITE" id="PS50893">
    <property type="entry name" value="ABC_TRANSPORTER_2"/>
    <property type="match status" value="2"/>
</dbReference>
<dbReference type="PROSITE" id="PS00211">
    <property type="entry name" value="ABC_TRANSPORTER_1"/>
    <property type="match status" value="2"/>
</dbReference>
<proteinExistence type="inferred from homology"/>
<dbReference type="SUPFAM" id="SSF52540">
    <property type="entry name" value="P-loop containing nucleoside triphosphate hydrolases"/>
    <property type="match status" value="2"/>
</dbReference>
<evidence type="ECO:0000256" key="4">
    <source>
        <dbReference type="ARBA" id="ARBA00022741"/>
    </source>
</evidence>
<dbReference type="PANTHER" id="PTHR43776:SF7">
    <property type="entry name" value="D,D-DIPEPTIDE TRANSPORT ATP-BINDING PROTEIN DDPF-RELATED"/>
    <property type="match status" value="1"/>
</dbReference>
<evidence type="ECO:0000256" key="1">
    <source>
        <dbReference type="ARBA" id="ARBA00005417"/>
    </source>
</evidence>
<dbReference type="RefSeq" id="WP_322466182.1">
    <property type="nucleotide sequence ID" value="NZ_JAXOJX010000024.1"/>
</dbReference>
<accession>A0ABU5IFX0</accession>
<dbReference type="InterPro" id="IPR027417">
    <property type="entry name" value="P-loop_NTPase"/>
</dbReference>
<keyword evidence="2" id="KW-0813">Transport</keyword>
<dbReference type="Gene3D" id="3.40.50.300">
    <property type="entry name" value="P-loop containing nucleotide triphosphate hydrolases"/>
    <property type="match status" value="2"/>
</dbReference>
<name>A0ABU5IFX0_9BURK</name>
<evidence type="ECO:0000313" key="8">
    <source>
        <dbReference type="Proteomes" id="UP001293718"/>
    </source>
</evidence>
<protein>
    <submittedName>
        <fullName evidence="7">ABC transporter ATP-binding protein</fullName>
    </submittedName>
</protein>